<sequence>LGCHACGRLLPGHNASGTLGNGRNNVGHILHVQAAGFVIYAVVELIGRNLVGADGVGGHAQ</sequence>
<feature type="non-terminal residue" evidence="1">
    <location>
        <position position="1"/>
    </location>
</feature>
<proteinExistence type="predicted"/>
<reference evidence="1" key="1">
    <citation type="journal article" date="2019" name="Sci. Rep.">
        <title>Draft genome of Tanacetum cinerariifolium, the natural source of mosquito coil.</title>
        <authorList>
            <person name="Yamashiro T."/>
            <person name="Shiraishi A."/>
            <person name="Satake H."/>
            <person name="Nakayama K."/>
        </authorList>
    </citation>
    <scope>NUCLEOTIDE SEQUENCE</scope>
</reference>
<dbReference type="AlphaFoldDB" id="A0A699TXG3"/>
<evidence type="ECO:0000313" key="1">
    <source>
        <dbReference type="EMBL" id="GFD14540.1"/>
    </source>
</evidence>
<organism evidence="1">
    <name type="scientific">Tanacetum cinerariifolium</name>
    <name type="common">Dalmatian daisy</name>
    <name type="synonym">Chrysanthemum cinerariifolium</name>
    <dbReference type="NCBI Taxonomy" id="118510"/>
    <lineage>
        <taxon>Eukaryota</taxon>
        <taxon>Viridiplantae</taxon>
        <taxon>Streptophyta</taxon>
        <taxon>Embryophyta</taxon>
        <taxon>Tracheophyta</taxon>
        <taxon>Spermatophyta</taxon>
        <taxon>Magnoliopsida</taxon>
        <taxon>eudicotyledons</taxon>
        <taxon>Gunneridae</taxon>
        <taxon>Pentapetalae</taxon>
        <taxon>asterids</taxon>
        <taxon>campanulids</taxon>
        <taxon>Asterales</taxon>
        <taxon>Asteraceae</taxon>
        <taxon>Asteroideae</taxon>
        <taxon>Anthemideae</taxon>
        <taxon>Anthemidinae</taxon>
        <taxon>Tanacetum</taxon>
    </lineage>
</organism>
<dbReference type="EMBL" id="BKCJ011280124">
    <property type="protein sequence ID" value="GFD14540.1"/>
    <property type="molecule type" value="Genomic_DNA"/>
</dbReference>
<protein>
    <submittedName>
        <fullName evidence="1">Uncharacterized protein</fullName>
    </submittedName>
</protein>
<gene>
    <name evidence="1" type="ORF">Tci_886509</name>
</gene>
<name>A0A699TXG3_TANCI</name>
<comment type="caution">
    <text evidence="1">The sequence shown here is derived from an EMBL/GenBank/DDBJ whole genome shotgun (WGS) entry which is preliminary data.</text>
</comment>
<accession>A0A699TXG3</accession>